<dbReference type="AlphaFoldDB" id="A0A7J5TVZ0"/>
<dbReference type="InterPro" id="IPR014922">
    <property type="entry name" value="YdhG-like"/>
</dbReference>
<feature type="domain" description="YdhG-like" evidence="1">
    <location>
        <begin position="22"/>
        <end position="111"/>
    </location>
</feature>
<dbReference type="Gene3D" id="3.90.1150.200">
    <property type="match status" value="1"/>
</dbReference>
<gene>
    <name evidence="2" type="ORF">F5984_18925</name>
</gene>
<dbReference type="RefSeq" id="WP_152125794.1">
    <property type="nucleotide sequence ID" value="NZ_WELI01000008.1"/>
</dbReference>
<evidence type="ECO:0000313" key="2">
    <source>
        <dbReference type="EMBL" id="KAB7728446.1"/>
    </source>
</evidence>
<proteinExistence type="predicted"/>
<evidence type="ECO:0000259" key="1">
    <source>
        <dbReference type="Pfam" id="PF08818"/>
    </source>
</evidence>
<dbReference type="Proteomes" id="UP000488299">
    <property type="component" value="Unassembled WGS sequence"/>
</dbReference>
<dbReference type="Pfam" id="PF08818">
    <property type="entry name" value="DUF1801"/>
    <property type="match status" value="1"/>
</dbReference>
<reference evidence="2 3" key="1">
    <citation type="submission" date="2019-10" db="EMBL/GenBank/DDBJ databases">
        <title>Rudanella paleaurantiibacter sp. nov., isolated from sludge.</title>
        <authorList>
            <person name="Xu S.Q."/>
        </authorList>
    </citation>
    <scope>NUCLEOTIDE SEQUENCE [LARGE SCALE GENOMIC DNA]</scope>
    <source>
        <strain evidence="2 3">HX-22-17</strain>
    </source>
</reference>
<accession>A0A7J5TVZ0</accession>
<keyword evidence="3" id="KW-1185">Reference proteome</keyword>
<protein>
    <recommendedName>
        <fullName evidence="1">YdhG-like domain-containing protein</fullName>
    </recommendedName>
</protein>
<evidence type="ECO:0000313" key="3">
    <source>
        <dbReference type="Proteomes" id="UP000488299"/>
    </source>
</evidence>
<dbReference type="SUPFAM" id="SSF159888">
    <property type="entry name" value="YdhG-like"/>
    <property type="match status" value="1"/>
</dbReference>
<comment type="caution">
    <text evidence="2">The sequence shown here is derived from an EMBL/GenBank/DDBJ whole genome shotgun (WGS) entry which is preliminary data.</text>
</comment>
<name>A0A7J5TVZ0_9BACT</name>
<sequence>MQAKAVFTDIDAYIASFPEPTQQLLQTLRATIREAAPEATETISYQMPTFTLHGNLVHFAAYKHHIGFYPAPSGINAFRTELSAYKGAKGSVQFPLNQPLPLDLIARITAFRAAENRQRAVLRPKR</sequence>
<dbReference type="EMBL" id="WELI01000008">
    <property type="protein sequence ID" value="KAB7728446.1"/>
    <property type="molecule type" value="Genomic_DNA"/>
</dbReference>
<organism evidence="2 3">
    <name type="scientific">Rudanella paleaurantiibacter</name>
    <dbReference type="NCBI Taxonomy" id="2614655"/>
    <lineage>
        <taxon>Bacteria</taxon>
        <taxon>Pseudomonadati</taxon>
        <taxon>Bacteroidota</taxon>
        <taxon>Cytophagia</taxon>
        <taxon>Cytophagales</taxon>
        <taxon>Cytophagaceae</taxon>
        <taxon>Rudanella</taxon>
    </lineage>
</organism>